<dbReference type="OrthoDB" id="2990896at2"/>
<keyword evidence="3" id="KW-1185">Reference proteome</keyword>
<protein>
    <submittedName>
        <fullName evidence="2">HPr family phosphocarrier protein</fullName>
    </submittedName>
</protein>
<dbReference type="RefSeq" id="WP_033101234.1">
    <property type="nucleotide sequence ID" value="NZ_JACEIP010000017.1"/>
</dbReference>
<dbReference type="InterPro" id="IPR035895">
    <property type="entry name" value="HPr-like_sf"/>
</dbReference>
<dbReference type="SUPFAM" id="SSF55594">
    <property type="entry name" value="HPr-like"/>
    <property type="match status" value="1"/>
</dbReference>
<comment type="caution">
    <text evidence="2">The sequence shown here is derived from an EMBL/GenBank/DDBJ whole genome shotgun (WGS) entry which is preliminary data.</text>
</comment>
<sequence length="87" mass="9825">MKELRFQCKIPSRIPLEKMIQFVQKIDQFDSVILIQSQHTTINGRSLLGMCILATGLVNSQVTLLISGPDAQMVFEQMKDLLFEKAG</sequence>
<dbReference type="Pfam" id="PF00381">
    <property type="entry name" value="PTS-HPr"/>
    <property type="match status" value="1"/>
</dbReference>
<dbReference type="InterPro" id="IPR000032">
    <property type="entry name" value="HPr-like"/>
</dbReference>
<organism evidence="2 3">
    <name type="scientific">Thermoactinomyces daqus</name>
    <dbReference type="NCBI Taxonomy" id="1329516"/>
    <lineage>
        <taxon>Bacteria</taxon>
        <taxon>Bacillati</taxon>
        <taxon>Bacillota</taxon>
        <taxon>Bacilli</taxon>
        <taxon>Bacillales</taxon>
        <taxon>Thermoactinomycetaceae</taxon>
        <taxon>Thermoactinomyces</taxon>
    </lineage>
</organism>
<evidence type="ECO:0000313" key="2">
    <source>
        <dbReference type="EMBL" id="MBA4543545.1"/>
    </source>
</evidence>
<accession>A0A7W1XBF3</accession>
<name>A0A7W1XBF3_9BACL</name>
<evidence type="ECO:0000313" key="3">
    <source>
        <dbReference type="Proteomes" id="UP000530514"/>
    </source>
</evidence>
<reference evidence="2 3" key="1">
    <citation type="submission" date="2020-07" db="EMBL/GenBank/DDBJ databases">
        <authorList>
            <person name="Feng H."/>
        </authorList>
    </citation>
    <scope>NUCLEOTIDE SEQUENCE [LARGE SCALE GENOMIC DNA]</scope>
    <source>
        <strain evidence="3">s-11</strain>
    </source>
</reference>
<dbReference type="Proteomes" id="UP000530514">
    <property type="component" value="Unassembled WGS sequence"/>
</dbReference>
<dbReference type="EMBL" id="JACEIP010000017">
    <property type="protein sequence ID" value="MBA4543545.1"/>
    <property type="molecule type" value="Genomic_DNA"/>
</dbReference>
<gene>
    <name evidence="2" type="ORF">H1164_11630</name>
</gene>
<feature type="domain" description="HPr" evidence="1">
    <location>
        <begin position="21"/>
        <end position="82"/>
    </location>
</feature>
<proteinExistence type="predicted"/>
<dbReference type="AlphaFoldDB" id="A0A7W1XBF3"/>
<dbReference type="Gene3D" id="3.30.1340.10">
    <property type="entry name" value="HPr-like"/>
    <property type="match status" value="1"/>
</dbReference>
<evidence type="ECO:0000259" key="1">
    <source>
        <dbReference type="Pfam" id="PF00381"/>
    </source>
</evidence>